<dbReference type="PANTHER" id="PTHR43304:SF1">
    <property type="entry name" value="PAC DOMAIN-CONTAINING PROTEIN"/>
    <property type="match status" value="1"/>
</dbReference>
<dbReference type="SUPFAM" id="SSF47384">
    <property type="entry name" value="Homodimeric domain of signal transducing histidine kinase"/>
    <property type="match status" value="1"/>
</dbReference>
<dbReference type="Pfam" id="PF02518">
    <property type="entry name" value="HATPase_c"/>
    <property type="match status" value="1"/>
</dbReference>
<evidence type="ECO:0000259" key="10">
    <source>
        <dbReference type="PROSITE" id="PS50113"/>
    </source>
</evidence>
<feature type="domain" description="PAC" evidence="10">
    <location>
        <begin position="453"/>
        <end position="503"/>
    </location>
</feature>
<dbReference type="SUPFAM" id="SSF55874">
    <property type="entry name" value="ATPase domain of HSP90 chaperone/DNA topoisomerase II/histidine kinase"/>
    <property type="match status" value="1"/>
</dbReference>
<keyword evidence="5 11" id="KW-0418">Kinase</keyword>
<dbReference type="Gene3D" id="3.30.565.10">
    <property type="entry name" value="Histidine kinase-like ATPase, C-terminal domain"/>
    <property type="match status" value="1"/>
</dbReference>
<gene>
    <name evidence="11" type="ORF">MBAV_004427</name>
</gene>
<evidence type="ECO:0000313" key="11">
    <source>
        <dbReference type="EMBL" id="KJU83371.1"/>
    </source>
</evidence>
<reference evidence="11 12" key="1">
    <citation type="submission" date="2015-02" db="EMBL/GenBank/DDBJ databases">
        <title>Single-cell genomics of uncultivated deep-branching MTB reveals a conserved set of magnetosome genes.</title>
        <authorList>
            <person name="Kolinko S."/>
            <person name="Richter M."/>
            <person name="Glockner F.O."/>
            <person name="Brachmann A."/>
            <person name="Schuler D."/>
        </authorList>
    </citation>
    <scope>NUCLEOTIDE SEQUENCE [LARGE SCALE GENOMIC DNA]</scope>
    <source>
        <strain evidence="11">TM-1</strain>
    </source>
</reference>
<dbReference type="InterPro" id="IPR013656">
    <property type="entry name" value="PAS_4"/>
</dbReference>
<evidence type="ECO:0000313" key="12">
    <source>
        <dbReference type="Proteomes" id="UP000033423"/>
    </source>
</evidence>
<dbReference type="Pfam" id="PF13426">
    <property type="entry name" value="PAS_9"/>
    <property type="match status" value="1"/>
</dbReference>
<dbReference type="SMART" id="SM00091">
    <property type="entry name" value="PAS"/>
    <property type="match status" value="3"/>
</dbReference>
<dbReference type="InterPro" id="IPR036890">
    <property type="entry name" value="HATPase_C_sf"/>
</dbReference>
<organism evidence="11 12">
    <name type="scientific">Candidatus Magnetobacterium bavaricum</name>
    <dbReference type="NCBI Taxonomy" id="29290"/>
    <lineage>
        <taxon>Bacteria</taxon>
        <taxon>Pseudomonadati</taxon>
        <taxon>Nitrospirota</taxon>
        <taxon>Thermodesulfovibrionia</taxon>
        <taxon>Thermodesulfovibrionales</taxon>
        <taxon>Candidatus Magnetobacteriaceae</taxon>
        <taxon>Candidatus Magnetobacterium</taxon>
    </lineage>
</organism>
<dbReference type="SUPFAM" id="SSF55781">
    <property type="entry name" value="GAF domain-like"/>
    <property type="match status" value="1"/>
</dbReference>
<dbReference type="PROSITE" id="PS50113">
    <property type="entry name" value="PAC"/>
    <property type="match status" value="3"/>
</dbReference>
<dbReference type="Gene3D" id="3.30.450.20">
    <property type="entry name" value="PAS domain"/>
    <property type="match status" value="3"/>
</dbReference>
<feature type="coiled-coil region" evidence="6">
    <location>
        <begin position="494"/>
        <end position="525"/>
    </location>
</feature>
<dbReference type="CDD" id="cd00130">
    <property type="entry name" value="PAS"/>
    <property type="match status" value="3"/>
</dbReference>
<dbReference type="InterPro" id="IPR052162">
    <property type="entry name" value="Sensor_kinase/Photoreceptor"/>
</dbReference>
<dbReference type="EC" id="2.7.13.3" evidence="2"/>
<dbReference type="PROSITE" id="PS50112">
    <property type="entry name" value="PAS"/>
    <property type="match status" value="3"/>
</dbReference>
<keyword evidence="7" id="KW-0472">Membrane</keyword>
<dbReference type="Gene3D" id="3.30.450.40">
    <property type="match status" value="1"/>
</dbReference>
<dbReference type="AlphaFoldDB" id="A0A0F3GNB3"/>
<dbReference type="InterPro" id="IPR003594">
    <property type="entry name" value="HATPase_dom"/>
</dbReference>
<dbReference type="InterPro" id="IPR000700">
    <property type="entry name" value="PAS-assoc_C"/>
</dbReference>
<feature type="domain" description="PAS" evidence="9">
    <location>
        <begin position="382"/>
        <end position="429"/>
    </location>
</feature>
<protein>
    <recommendedName>
        <fullName evidence="2">histidine kinase</fullName>
        <ecNumber evidence="2">2.7.13.3</ecNumber>
    </recommendedName>
</protein>
<dbReference type="PRINTS" id="PR00344">
    <property type="entry name" value="BCTRLSENSOR"/>
</dbReference>
<evidence type="ECO:0000256" key="7">
    <source>
        <dbReference type="SAM" id="Phobius"/>
    </source>
</evidence>
<dbReference type="InterPro" id="IPR029016">
    <property type="entry name" value="GAF-like_dom_sf"/>
</dbReference>
<dbReference type="InterPro" id="IPR035965">
    <property type="entry name" value="PAS-like_dom_sf"/>
</dbReference>
<evidence type="ECO:0000256" key="5">
    <source>
        <dbReference type="ARBA" id="ARBA00022777"/>
    </source>
</evidence>
<evidence type="ECO:0000256" key="6">
    <source>
        <dbReference type="SAM" id="Coils"/>
    </source>
</evidence>
<dbReference type="InterPro" id="IPR000014">
    <property type="entry name" value="PAS"/>
</dbReference>
<comment type="catalytic activity">
    <reaction evidence="1">
        <text>ATP + protein L-histidine = ADP + protein N-phospho-L-histidine.</text>
        <dbReference type="EC" id="2.7.13.3"/>
    </reaction>
</comment>
<feature type="transmembrane region" description="Helical" evidence="7">
    <location>
        <begin position="22"/>
        <end position="45"/>
    </location>
</feature>
<feature type="domain" description="PAC" evidence="10">
    <location>
        <begin position="915"/>
        <end position="967"/>
    </location>
</feature>
<dbReference type="InterPro" id="IPR004358">
    <property type="entry name" value="Sig_transdc_His_kin-like_C"/>
</dbReference>
<feature type="domain" description="PAS" evidence="9">
    <location>
        <begin position="835"/>
        <end position="882"/>
    </location>
</feature>
<dbReference type="Proteomes" id="UP000033423">
    <property type="component" value="Unassembled WGS sequence"/>
</dbReference>
<keyword evidence="6" id="KW-0175">Coiled coil</keyword>
<keyword evidence="4" id="KW-0808">Transferase</keyword>
<proteinExistence type="predicted"/>
<dbReference type="PROSITE" id="PS50109">
    <property type="entry name" value="HIS_KIN"/>
    <property type="match status" value="1"/>
</dbReference>
<evidence type="ECO:0000259" key="8">
    <source>
        <dbReference type="PROSITE" id="PS50109"/>
    </source>
</evidence>
<accession>A0A0F3GNB3</accession>
<feature type="domain" description="PAC" evidence="10">
    <location>
        <begin position="780"/>
        <end position="834"/>
    </location>
</feature>
<dbReference type="PANTHER" id="PTHR43304">
    <property type="entry name" value="PHYTOCHROME-LIKE PROTEIN CPH1"/>
    <property type="match status" value="1"/>
</dbReference>
<keyword evidence="3" id="KW-0597">Phosphoprotein</keyword>
<name>A0A0F3GNB3_9BACT</name>
<dbReference type="SMART" id="SM00388">
    <property type="entry name" value="HisKA"/>
    <property type="match status" value="1"/>
</dbReference>
<evidence type="ECO:0000256" key="2">
    <source>
        <dbReference type="ARBA" id="ARBA00012438"/>
    </source>
</evidence>
<dbReference type="InterPro" id="IPR003661">
    <property type="entry name" value="HisK_dim/P_dom"/>
</dbReference>
<dbReference type="GO" id="GO:0000155">
    <property type="term" value="F:phosphorelay sensor kinase activity"/>
    <property type="evidence" value="ECO:0007669"/>
    <property type="project" value="InterPro"/>
</dbReference>
<feature type="domain" description="Histidine kinase" evidence="8">
    <location>
        <begin position="985"/>
        <end position="1200"/>
    </location>
</feature>
<dbReference type="EMBL" id="LACI01001931">
    <property type="protein sequence ID" value="KJU83371.1"/>
    <property type="molecule type" value="Genomic_DNA"/>
</dbReference>
<dbReference type="Pfam" id="PF13188">
    <property type="entry name" value="PAS_8"/>
    <property type="match status" value="1"/>
</dbReference>
<dbReference type="Pfam" id="PF00512">
    <property type="entry name" value="HisKA"/>
    <property type="match status" value="1"/>
</dbReference>
<keyword evidence="12" id="KW-1185">Reference proteome</keyword>
<dbReference type="InterPro" id="IPR036097">
    <property type="entry name" value="HisK_dim/P_sf"/>
</dbReference>
<evidence type="ECO:0000256" key="1">
    <source>
        <dbReference type="ARBA" id="ARBA00000085"/>
    </source>
</evidence>
<dbReference type="InterPro" id="IPR001610">
    <property type="entry name" value="PAC"/>
</dbReference>
<dbReference type="NCBIfam" id="TIGR00229">
    <property type="entry name" value="sensory_box"/>
    <property type="match status" value="3"/>
</dbReference>
<dbReference type="Pfam" id="PF13185">
    <property type="entry name" value="GAF_2"/>
    <property type="match status" value="1"/>
</dbReference>
<comment type="caution">
    <text evidence="11">The sequence shown here is derived from an EMBL/GenBank/DDBJ whole genome shotgun (WGS) entry which is preliminary data.</text>
</comment>
<dbReference type="InterPro" id="IPR005467">
    <property type="entry name" value="His_kinase_dom"/>
</dbReference>
<keyword evidence="7" id="KW-1133">Transmembrane helix</keyword>
<dbReference type="Gene3D" id="1.10.287.130">
    <property type="match status" value="1"/>
</dbReference>
<keyword evidence="7" id="KW-0812">Transmembrane</keyword>
<evidence type="ECO:0000256" key="4">
    <source>
        <dbReference type="ARBA" id="ARBA00022679"/>
    </source>
</evidence>
<feature type="domain" description="PAS" evidence="9">
    <location>
        <begin position="711"/>
        <end position="781"/>
    </location>
</feature>
<dbReference type="CDD" id="cd00082">
    <property type="entry name" value="HisKA"/>
    <property type="match status" value="1"/>
</dbReference>
<evidence type="ECO:0000256" key="3">
    <source>
        <dbReference type="ARBA" id="ARBA00022553"/>
    </source>
</evidence>
<evidence type="ECO:0000259" key="9">
    <source>
        <dbReference type="PROSITE" id="PS50112"/>
    </source>
</evidence>
<sequence>MSLLANHKAIDRFFAVLSGLSLTVRMLVLTVIVGLSAGGLLGMLLDKGINAALNAQLQERLSIKAKDDRSHFDNDMISYHQSVKLFVQQIDFFKYVTKAGFGQQDKAGPVISVEHPPWLPKSSLLRFFAHVEYAILLDHAGRVREVYEAGDKPMPEQLLNPTQSILSSIKGQYFITTFKNVPYILAGDTLTNDDGLPLATMIIASPIDDGFLANAIKPLNKEESVVLVDSFKKRIICSNTPDVLHTGTHIDSLKDTYLMTGKSFLDYGEADTSMQFISLISNHEVNRLKFIILTQDRRHRLFMASTMILSFMAVLLYMMRRIKAVNMHIEDFSRNVLGVNGFTASKGSDQLVMLEGRFLRLFDEMRLTKDRLFEKTVELGRSEQRIRTIIDNIPMGIITLNNDSLGGAKILSINPATEKLFGYTESEALALDIEAFFGDSANVGQLYNITEPRLFEMTARHSDGFFFPIEVAINCVDMDGEQLSIAIIRDITRRKQTEEAIKRARENLEVRVEKRTSELSLANQQLSLEIYERKKTEELLRRNYDIQRVISSVLTIALEPLPIAEQLLRILNVILSIPWLSIQSKGCIFLVGDEPGVLEMVASHGFFEEQRLTCARLPFGRCVCGKAASLKKVVFVADINDLHDIRYDNVAQHGHYCVPVVSGERVLGVVNLYVVAGHIREPQEEGFLLAIANTLTGILERRFTERKLKHAQDMFFSFMKNSPMAAFIKDDAGKYIYANEQIARFTNMKIEDIVGKTDFDLFPPETATEVRAHDDMVLAVNKTVDLVETFRQEDGIHQWLVIKFPFKDETGKKMLAGMSIDMTARKRIEEALRKSEEKYHNIINTTPEGFFEVDHNLRIIEVNDALCLMLNKTQAELVGQQLYDAQTAPLLIAGEEGSNDLVNSLVGVFKTGNSIASNVTFKRHDGRQLHSRINISAIKDTDGVITGAFALLADISELVEMKDSLSLHARELKRSNEELQEFASVASHDLQEPLRKIIAFGDRLKDKHAANLPGDGLDYLSRMQGAAARMQALIDGLLNFARVTTRAKPLSPTDLNEIVQDVLSDLEARLIKSGGSVESGPLPTIDADKMQMQQLFMNLIGNGLKFHRVDVPPVVSVRAIVGHDGFYEITVADNGIGFDEKYLDRLFKPFQRLVSKEKYEGTGMGLAICEKIVKRHGGSIIAHSVPNVGSTFSIRLPYPSSQQRQLKGEVVLQR</sequence>
<dbReference type="Pfam" id="PF08448">
    <property type="entry name" value="PAS_4"/>
    <property type="match status" value="1"/>
</dbReference>
<dbReference type="InterPro" id="IPR003018">
    <property type="entry name" value="GAF"/>
</dbReference>
<dbReference type="SMART" id="SM00387">
    <property type="entry name" value="HATPase_c"/>
    <property type="match status" value="1"/>
</dbReference>
<dbReference type="SUPFAM" id="SSF55785">
    <property type="entry name" value="PYP-like sensor domain (PAS domain)"/>
    <property type="match status" value="3"/>
</dbReference>
<dbReference type="SMART" id="SM00086">
    <property type="entry name" value="PAC"/>
    <property type="match status" value="2"/>
</dbReference>